<sequence>MAETTAGYTTQGWVGFGFYFWKGGSNTWRPPMALSIFWPLCMLAGLPFLPESPRWLCMQGRDAEAERVLLKLHSDATDPDHTVAAAEFYQIRRQIEIDRTLGSSWLHIIKKPSYRRRALLAIGTCAICQCSGVLVINNYGPTLYAQLGFTPVKQLLYPVGKDMDSAAWLTFALGMNLIAPFLVDRFPRPKYIAFGVLGCMATLIVEAALVATFVEKAEVTNTSALLACVAMFFVFQIFYGICLDGTQFSYLGEVFPTHIRAKGICLGVATISFMNIVWLQSAPVAFVKVGWKFYLAMIVPGTIGGVCMWIFFPDTKGIPLEEVAAIFGDADEVAVYEREIEVDPTTHSVFSGHKGEKEVQLEMSDV</sequence>
<gene>
    <name evidence="6" type="ORF">LTR62_001746</name>
</gene>
<dbReference type="InterPro" id="IPR005828">
    <property type="entry name" value="MFS_sugar_transport-like"/>
</dbReference>
<dbReference type="SUPFAM" id="SSF103473">
    <property type="entry name" value="MFS general substrate transporter"/>
    <property type="match status" value="1"/>
</dbReference>
<dbReference type="AlphaFoldDB" id="A0AAN7TTH7"/>
<feature type="transmembrane region" description="Helical" evidence="5">
    <location>
        <begin position="165"/>
        <end position="184"/>
    </location>
</feature>
<dbReference type="InterPro" id="IPR050360">
    <property type="entry name" value="MFS_Sugar_Transporters"/>
</dbReference>
<proteinExistence type="predicted"/>
<dbReference type="Gene3D" id="1.20.1250.20">
    <property type="entry name" value="MFS general substrate transporter like domains"/>
    <property type="match status" value="1"/>
</dbReference>
<evidence type="ECO:0000256" key="5">
    <source>
        <dbReference type="SAM" id="Phobius"/>
    </source>
</evidence>
<name>A0AAN7TTH7_9PEZI</name>
<evidence type="ECO:0000256" key="3">
    <source>
        <dbReference type="ARBA" id="ARBA00022989"/>
    </source>
</evidence>
<feature type="transmembrane region" description="Helical" evidence="5">
    <location>
        <begin position="293"/>
        <end position="312"/>
    </location>
</feature>
<dbReference type="InterPro" id="IPR036259">
    <property type="entry name" value="MFS_trans_sf"/>
</dbReference>
<dbReference type="Proteomes" id="UP001310890">
    <property type="component" value="Unassembled WGS sequence"/>
</dbReference>
<comment type="subcellular location">
    <subcellularLocation>
        <location evidence="1">Membrane</location>
        <topology evidence="1">Multi-pass membrane protein</topology>
    </subcellularLocation>
</comment>
<dbReference type="GO" id="GO:0005351">
    <property type="term" value="F:carbohydrate:proton symporter activity"/>
    <property type="evidence" value="ECO:0007669"/>
    <property type="project" value="TreeGrafter"/>
</dbReference>
<evidence type="ECO:0000313" key="7">
    <source>
        <dbReference type="Proteomes" id="UP001310890"/>
    </source>
</evidence>
<evidence type="ECO:0000256" key="2">
    <source>
        <dbReference type="ARBA" id="ARBA00022692"/>
    </source>
</evidence>
<evidence type="ECO:0000256" key="4">
    <source>
        <dbReference type="ARBA" id="ARBA00023136"/>
    </source>
</evidence>
<accession>A0AAN7TTH7</accession>
<dbReference type="PANTHER" id="PTHR48022:SF11">
    <property type="entry name" value="MONOSACCHARIDE TRANSPORTER (HXT8), PUTATIVE (AFU_ORTHOLOGUE AFUA_2G08120)-RELATED"/>
    <property type="match status" value="1"/>
</dbReference>
<evidence type="ECO:0000313" key="6">
    <source>
        <dbReference type="EMBL" id="KAK5115049.1"/>
    </source>
</evidence>
<keyword evidence="4 5" id="KW-0472">Membrane</keyword>
<dbReference type="Pfam" id="PF00083">
    <property type="entry name" value="Sugar_tr"/>
    <property type="match status" value="1"/>
</dbReference>
<dbReference type="GO" id="GO:0016020">
    <property type="term" value="C:membrane"/>
    <property type="evidence" value="ECO:0007669"/>
    <property type="project" value="UniProtKB-SubCell"/>
</dbReference>
<feature type="transmembrane region" description="Helical" evidence="5">
    <location>
        <begin position="223"/>
        <end position="242"/>
    </location>
</feature>
<comment type="caution">
    <text evidence="6">The sequence shown here is derived from an EMBL/GenBank/DDBJ whole genome shotgun (WGS) entry which is preliminary data.</text>
</comment>
<keyword evidence="3 5" id="KW-1133">Transmembrane helix</keyword>
<evidence type="ECO:0000256" key="1">
    <source>
        <dbReference type="ARBA" id="ARBA00004141"/>
    </source>
</evidence>
<dbReference type="EMBL" id="JAVRRL010000014">
    <property type="protein sequence ID" value="KAK5115049.1"/>
    <property type="molecule type" value="Genomic_DNA"/>
</dbReference>
<dbReference type="PANTHER" id="PTHR48022">
    <property type="entry name" value="PLASTIDIC GLUCOSE TRANSPORTER 4"/>
    <property type="match status" value="1"/>
</dbReference>
<organism evidence="6 7">
    <name type="scientific">Meristemomyces frigidus</name>
    <dbReference type="NCBI Taxonomy" id="1508187"/>
    <lineage>
        <taxon>Eukaryota</taxon>
        <taxon>Fungi</taxon>
        <taxon>Dikarya</taxon>
        <taxon>Ascomycota</taxon>
        <taxon>Pezizomycotina</taxon>
        <taxon>Dothideomycetes</taxon>
        <taxon>Dothideomycetidae</taxon>
        <taxon>Mycosphaerellales</taxon>
        <taxon>Teratosphaeriaceae</taxon>
        <taxon>Meristemomyces</taxon>
    </lineage>
</organism>
<keyword evidence="2 5" id="KW-0812">Transmembrane</keyword>
<protein>
    <recommendedName>
        <fullName evidence="8">Major facilitator superfamily (MFS) profile domain-containing protein</fullName>
    </recommendedName>
</protein>
<feature type="transmembrane region" description="Helical" evidence="5">
    <location>
        <begin position="118"/>
        <end position="139"/>
    </location>
</feature>
<feature type="transmembrane region" description="Helical" evidence="5">
    <location>
        <begin position="263"/>
        <end position="281"/>
    </location>
</feature>
<feature type="transmembrane region" description="Helical" evidence="5">
    <location>
        <begin position="191"/>
        <end position="211"/>
    </location>
</feature>
<evidence type="ECO:0008006" key="8">
    <source>
        <dbReference type="Google" id="ProtNLM"/>
    </source>
</evidence>
<reference evidence="6" key="1">
    <citation type="submission" date="2023-08" db="EMBL/GenBank/DDBJ databases">
        <title>Black Yeasts Isolated from many extreme environments.</title>
        <authorList>
            <person name="Coleine C."/>
            <person name="Stajich J.E."/>
            <person name="Selbmann L."/>
        </authorList>
    </citation>
    <scope>NUCLEOTIDE SEQUENCE</scope>
    <source>
        <strain evidence="6">CCFEE 5401</strain>
    </source>
</reference>